<comment type="similarity">
    <text evidence="1 2">Belongs to the arylamine N-acetyltransferase family.</text>
</comment>
<dbReference type="PRINTS" id="PR01543">
    <property type="entry name" value="ANATRNSFRASE"/>
</dbReference>
<dbReference type="PANTHER" id="PTHR11786:SF0">
    <property type="entry name" value="ARYLAMINE N-ACETYLTRANSFERASE 4-RELATED"/>
    <property type="match status" value="1"/>
</dbReference>
<dbReference type="EMBL" id="AMRJ01000024">
    <property type="protein sequence ID" value="EKF73509.1"/>
    <property type="molecule type" value="Genomic_DNA"/>
</dbReference>
<proteinExistence type="inferred from homology"/>
<dbReference type="Gene3D" id="3.30.2140.10">
    <property type="entry name" value="Arylamine N-acetyltransferase"/>
    <property type="match status" value="1"/>
</dbReference>
<evidence type="ECO:0000256" key="2">
    <source>
        <dbReference type="RuleBase" id="RU003452"/>
    </source>
</evidence>
<dbReference type="OrthoDB" id="7181050at2"/>
<dbReference type="Gene3D" id="2.40.128.150">
    <property type="entry name" value="Cysteine proteinases"/>
    <property type="match status" value="1"/>
</dbReference>
<reference evidence="3 4" key="1">
    <citation type="journal article" date="2012" name="J. Bacteriol.">
        <title>Genome Sequence of the Alkane-Degrading Bacterium Alcanivorax hongdengensis Type Strain A-11-3.</title>
        <authorList>
            <person name="Lai Q."/>
            <person name="Shao Z."/>
        </authorList>
    </citation>
    <scope>NUCLEOTIDE SEQUENCE [LARGE SCALE GENOMIC DNA]</scope>
    <source>
        <strain evidence="3 4">A-11-3</strain>
    </source>
</reference>
<dbReference type="PATRIC" id="fig|1177179.3.peg.2635"/>
<dbReference type="AlphaFoldDB" id="L0W956"/>
<keyword evidence="4" id="KW-1185">Reference proteome</keyword>
<keyword evidence="3" id="KW-0808">Transferase</keyword>
<protein>
    <submittedName>
        <fullName evidence="3">Arylamine N-acetyltransferase</fullName>
    </submittedName>
</protein>
<gene>
    <name evidence="3" type="ORF">A11A3_13265</name>
</gene>
<dbReference type="Pfam" id="PF00797">
    <property type="entry name" value="Acetyltransf_2"/>
    <property type="match status" value="1"/>
</dbReference>
<name>L0W956_9GAMM</name>
<organism evidence="3 4">
    <name type="scientific">Alcanivorax hongdengensis A-11-3</name>
    <dbReference type="NCBI Taxonomy" id="1177179"/>
    <lineage>
        <taxon>Bacteria</taxon>
        <taxon>Pseudomonadati</taxon>
        <taxon>Pseudomonadota</taxon>
        <taxon>Gammaproteobacteria</taxon>
        <taxon>Oceanospirillales</taxon>
        <taxon>Alcanivoracaceae</taxon>
        <taxon>Alcanivorax</taxon>
    </lineage>
</organism>
<accession>L0W956</accession>
<evidence type="ECO:0000313" key="3">
    <source>
        <dbReference type="EMBL" id="EKF73509.1"/>
    </source>
</evidence>
<sequence>MDVSPECSKHTSIALCVCSLCYTLKAYHFVDTDMNALPLDAYLNRIGYDASPEVSLDCLAQLQRHHLEHIAFENLNPFLGLPVPLDSLALADKLVDGGRGGYCFEHNLFFMAILQQIGFEVRGLTGRVYWNQPPGFQPPRSHMLLLVTLPDGDYLVDVGFGGLTPTAPLRFDERGAQPTNLESFRVQEHGDHFSVQVLLGSEWQLLYRFDLTEQWPVDFEMANWYVACHPASKFVNNLIAVRALPDRRYTLLNRQFTLRYADGRSEQQILDDGPLLDVLSKTFAIDLAGLEDPLQQRLAKLLARYEQVILKRNG</sequence>
<dbReference type="InterPro" id="IPR038765">
    <property type="entry name" value="Papain-like_cys_pep_sf"/>
</dbReference>
<dbReference type="InterPro" id="IPR001447">
    <property type="entry name" value="Arylamine_N-AcTrfase"/>
</dbReference>
<dbReference type="SUPFAM" id="SSF54001">
    <property type="entry name" value="Cysteine proteinases"/>
    <property type="match status" value="1"/>
</dbReference>
<evidence type="ECO:0000313" key="4">
    <source>
        <dbReference type="Proteomes" id="UP000010164"/>
    </source>
</evidence>
<dbReference type="PANTHER" id="PTHR11786">
    <property type="entry name" value="N-HYDROXYARYLAMINE O-ACETYLTRANSFERASE"/>
    <property type="match status" value="1"/>
</dbReference>
<evidence type="ECO:0000256" key="1">
    <source>
        <dbReference type="ARBA" id="ARBA00006547"/>
    </source>
</evidence>
<dbReference type="eggNOG" id="COG2162">
    <property type="taxonomic scope" value="Bacteria"/>
</dbReference>
<dbReference type="STRING" id="1177179.A11A3_13265"/>
<dbReference type="GO" id="GO:0016407">
    <property type="term" value="F:acetyltransferase activity"/>
    <property type="evidence" value="ECO:0007669"/>
    <property type="project" value="InterPro"/>
</dbReference>
<dbReference type="Proteomes" id="UP000010164">
    <property type="component" value="Unassembled WGS sequence"/>
</dbReference>
<comment type="caution">
    <text evidence="3">The sequence shown here is derived from an EMBL/GenBank/DDBJ whole genome shotgun (WGS) entry which is preliminary data.</text>
</comment>